<reference evidence="2 3" key="1">
    <citation type="submission" date="2024-05" db="EMBL/GenBank/DDBJ databases">
        <authorList>
            <person name="Duchaud E."/>
        </authorList>
    </citation>
    <scope>NUCLEOTIDE SEQUENCE [LARGE SCALE GENOMIC DNA]</scope>
    <source>
        <strain evidence="2">Ena-SAMPLE-TAB-13-05-2024-13:56:06:370-140302</strain>
    </source>
</reference>
<sequence length="156" mass="18403">MLELIAEIAGLFSSIALNIQEFFFRKKREKRRRFEEENNLPKKKMLSPYDRTNILFAVVLIIVFVLGVFGFPRFNVTSKNLERVEKIKELLEKEKKVFGVYPEKLQSIKRGDPLRKKLLIDDWGTTFKYSVVEDSYLLISAGKDKKFETEDDIQFN</sequence>
<dbReference type="InterPro" id="IPR045584">
    <property type="entry name" value="Pilin-like"/>
</dbReference>
<comment type="caution">
    <text evidence="2">The sequence shown here is derived from an EMBL/GenBank/DDBJ whole genome shotgun (WGS) entry which is preliminary data.</text>
</comment>
<dbReference type="Gene3D" id="3.30.700.10">
    <property type="entry name" value="Glycoprotein, Type 4 Pilin"/>
    <property type="match status" value="1"/>
</dbReference>
<keyword evidence="3" id="KW-1185">Reference proteome</keyword>
<evidence type="ECO:0000313" key="3">
    <source>
        <dbReference type="Proteomes" id="UP001497416"/>
    </source>
</evidence>
<accession>A0ABM9NVA9</accession>
<protein>
    <recommendedName>
        <fullName evidence="4">Type II secretion system protein GspG C-terminal domain-containing protein</fullName>
    </recommendedName>
</protein>
<feature type="transmembrane region" description="Helical" evidence="1">
    <location>
        <begin position="52"/>
        <end position="71"/>
    </location>
</feature>
<dbReference type="Proteomes" id="UP001497416">
    <property type="component" value="Unassembled WGS sequence"/>
</dbReference>
<organism evidence="2 3">
    <name type="scientific">Tenacibaculum platacis</name>
    <dbReference type="NCBI Taxonomy" id="3137852"/>
    <lineage>
        <taxon>Bacteria</taxon>
        <taxon>Pseudomonadati</taxon>
        <taxon>Bacteroidota</taxon>
        <taxon>Flavobacteriia</taxon>
        <taxon>Flavobacteriales</taxon>
        <taxon>Flavobacteriaceae</taxon>
        <taxon>Tenacibaculum</taxon>
    </lineage>
</organism>
<proteinExistence type="predicted"/>
<name>A0ABM9NVA9_9FLAO</name>
<evidence type="ECO:0000256" key="1">
    <source>
        <dbReference type="SAM" id="Phobius"/>
    </source>
</evidence>
<feature type="transmembrane region" description="Helical" evidence="1">
    <location>
        <begin position="6"/>
        <end position="24"/>
    </location>
</feature>
<gene>
    <name evidence="2" type="ORF">T190607A01A_11001</name>
</gene>
<keyword evidence="1" id="KW-0472">Membrane</keyword>
<dbReference type="EMBL" id="CAXIXY010000003">
    <property type="protein sequence ID" value="CAL2080268.1"/>
    <property type="molecule type" value="Genomic_DNA"/>
</dbReference>
<dbReference type="SUPFAM" id="SSF54523">
    <property type="entry name" value="Pili subunits"/>
    <property type="match status" value="1"/>
</dbReference>
<evidence type="ECO:0000313" key="2">
    <source>
        <dbReference type="EMBL" id="CAL2080268.1"/>
    </source>
</evidence>
<evidence type="ECO:0008006" key="4">
    <source>
        <dbReference type="Google" id="ProtNLM"/>
    </source>
</evidence>
<keyword evidence="1" id="KW-1133">Transmembrane helix</keyword>
<dbReference type="RefSeq" id="WP_348710766.1">
    <property type="nucleotide sequence ID" value="NZ_CAXIXY010000003.1"/>
</dbReference>
<keyword evidence="1" id="KW-0812">Transmembrane</keyword>